<dbReference type="OrthoDB" id="9808328at2"/>
<feature type="transmembrane region" description="Helical" evidence="7">
    <location>
        <begin position="160"/>
        <end position="176"/>
    </location>
</feature>
<proteinExistence type="predicted"/>
<feature type="transmembrane region" description="Helical" evidence="7">
    <location>
        <begin position="56"/>
        <end position="76"/>
    </location>
</feature>
<feature type="transmembrane region" description="Helical" evidence="7">
    <location>
        <begin position="20"/>
        <end position="44"/>
    </location>
</feature>
<dbReference type="GO" id="GO:0015421">
    <property type="term" value="F:ABC-type oligopeptide transporter activity"/>
    <property type="evidence" value="ECO:0007669"/>
    <property type="project" value="TreeGrafter"/>
</dbReference>
<keyword evidence="5 7" id="KW-1133">Transmembrane helix</keyword>
<dbReference type="AlphaFoldDB" id="A0A1I0QHB2"/>
<evidence type="ECO:0000259" key="9">
    <source>
        <dbReference type="PROSITE" id="PS50929"/>
    </source>
</evidence>
<keyword evidence="4 10" id="KW-0067">ATP-binding</keyword>
<evidence type="ECO:0000256" key="6">
    <source>
        <dbReference type="ARBA" id="ARBA00023136"/>
    </source>
</evidence>
<dbReference type="NCBIfam" id="TIGR01842">
    <property type="entry name" value="type_I_sec_PrtD"/>
    <property type="match status" value="1"/>
</dbReference>
<dbReference type="Gene3D" id="3.40.50.300">
    <property type="entry name" value="P-loop containing nucleotide triphosphate hydrolases"/>
    <property type="match status" value="1"/>
</dbReference>
<organism evidence="10 11">
    <name type="scientific">Aliiroseovarius sediminilitoris</name>
    <dbReference type="NCBI Taxonomy" id="1173584"/>
    <lineage>
        <taxon>Bacteria</taxon>
        <taxon>Pseudomonadati</taxon>
        <taxon>Pseudomonadota</taxon>
        <taxon>Alphaproteobacteria</taxon>
        <taxon>Rhodobacterales</taxon>
        <taxon>Paracoccaceae</taxon>
        <taxon>Aliiroseovarius</taxon>
    </lineage>
</organism>
<keyword evidence="3" id="KW-0547">Nucleotide-binding</keyword>
<evidence type="ECO:0000256" key="4">
    <source>
        <dbReference type="ARBA" id="ARBA00022840"/>
    </source>
</evidence>
<evidence type="ECO:0000256" key="3">
    <source>
        <dbReference type="ARBA" id="ARBA00022741"/>
    </source>
</evidence>
<dbReference type="InterPro" id="IPR027417">
    <property type="entry name" value="P-loop_NTPase"/>
</dbReference>
<keyword evidence="2 7" id="KW-0812">Transmembrane</keyword>
<keyword evidence="11" id="KW-1185">Reference proteome</keyword>
<dbReference type="PROSITE" id="PS00211">
    <property type="entry name" value="ABC_TRANSPORTER_1"/>
    <property type="match status" value="1"/>
</dbReference>
<evidence type="ECO:0000313" key="10">
    <source>
        <dbReference type="EMBL" id="SEW26376.1"/>
    </source>
</evidence>
<dbReference type="InterPro" id="IPR017871">
    <property type="entry name" value="ABC_transporter-like_CS"/>
</dbReference>
<dbReference type="PROSITE" id="PS50893">
    <property type="entry name" value="ABC_TRANSPORTER_2"/>
    <property type="match status" value="1"/>
</dbReference>
<dbReference type="Pfam" id="PF00664">
    <property type="entry name" value="ABC_membrane"/>
    <property type="match status" value="1"/>
</dbReference>
<dbReference type="InterPro" id="IPR010128">
    <property type="entry name" value="ATPase_T1SS_PrtD-like"/>
</dbReference>
<evidence type="ECO:0000259" key="8">
    <source>
        <dbReference type="PROSITE" id="PS50893"/>
    </source>
</evidence>
<dbReference type="SUPFAM" id="SSF52540">
    <property type="entry name" value="P-loop containing nucleoside triphosphate hydrolases"/>
    <property type="match status" value="1"/>
</dbReference>
<dbReference type="SUPFAM" id="SSF90123">
    <property type="entry name" value="ABC transporter transmembrane region"/>
    <property type="match status" value="1"/>
</dbReference>
<dbReference type="InterPro" id="IPR039421">
    <property type="entry name" value="Type_1_exporter"/>
</dbReference>
<comment type="subcellular location">
    <subcellularLocation>
        <location evidence="1">Cell membrane</location>
        <topology evidence="1">Multi-pass membrane protein</topology>
    </subcellularLocation>
</comment>
<evidence type="ECO:0000256" key="5">
    <source>
        <dbReference type="ARBA" id="ARBA00022989"/>
    </source>
</evidence>
<protein>
    <submittedName>
        <fullName evidence="10">ATP-binding cassette, subfamily C</fullName>
    </submittedName>
</protein>
<dbReference type="InterPro" id="IPR011527">
    <property type="entry name" value="ABC1_TM_dom"/>
</dbReference>
<dbReference type="GO" id="GO:0005886">
    <property type="term" value="C:plasma membrane"/>
    <property type="evidence" value="ECO:0007669"/>
    <property type="project" value="UniProtKB-SubCell"/>
</dbReference>
<evidence type="ECO:0000313" key="11">
    <source>
        <dbReference type="Proteomes" id="UP000199650"/>
    </source>
</evidence>
<sequence length="579" mass="61928">MTDPTQQSRELSRTLAGFRYELIGVAVFSAAVNLLMLTGPLFMLQVYDRVLSSRSSATLVALFGLVVFLYTLMGFLDHVRGRVLARVGAGFQSALDRRVFDAVLRQAENADQRARPATGLRDLTSIQSLLASPALTALIDLPWAPAFLALLFIFHPMMGWFALAGGMILFILAFANQRVSNAAQSKANQLSAQADGRTDYIRKSIETVQGLGMKEPLADDWSTVRRDALSSRIFAADKRGRLTAATKAFRLLLQSGILALGAWLVLRGELTPGAMIAGSILLGRALAPVEQTVAQWGLFQAAAQGWRSLRTVLTSTPPRPALMPLPAPESRMQVKGLAVVPVGATKPLLMGVSFDIQPGEAVAVIGPSAAGKSTLAKALTGVWPPRAGEIRLGGADLHQYAPDRLGRLLGYLPQDVVLFPGTIAQNVARFDPDADPKDIVKAARAAGAHDLILGLPNGYDTVISDGGSRLSGGQRQRVGLARALFGDPAVLILDEPNSSLDDSGVRSLNQAISDAKEAGQAVLIISHRPSALAQCERVLLIDSGKMRAFGPRQEVLDKFVRKSPAVVPAQQGRRLEHAQ</sequence>
<dbReference type="InterPro" id="IPR003439">
    <property type="entry name" value="ABC_transporter-like_ATP-bd"/>
</dbReference>
<name>A0A1I0QHB2_9RHOB</name>
<dbReference type="EMBL" id="FOJB01000001">
    <property type="protein sequence ID" value="SEW26376.1"/>
    <property type="molecule type" value="Genomic_DNA"/>
</dbReference>
<dbReference type="Gene3D" id="1.20.1560.10">
    <property type="entry name" value="ABC transporter type 1, transmembrane domain"/>
    <property type="match status" value="1"/>
</dbReference>
<dbReference type="PANTHER" id="PTHR43394">
    <property type="entry name" value="ATP-DEPENDENT PERMEASE MDL1, MITOCHONDRIAL"/>
    <property type="match status" value="1"/>
</dbReference>
<dbReference type="GO" id="GO:0030256">
    <property type="term" value="C:type I protein secretion system complex"/>
    <property type="evidence" value="ECO:0007669"/>
    <property type="project" value="InterPro"/>
</dbReference>
<dbReference type="PROSITE" id="PS50929">
    <property type="entry name" value="ABC_TM1F"/>
    <property type="match status" value="1"/>
</dbReference>
<keyword evidence="6 7" id="KW-0472">Membrane</keyword>
<evidence type="ECO:0000256" key="7">
    <source>
        <dbReference type="SAM" id="Phobius"/>
    </source>
</evidence>
<feature type="transmembrane region" description="Helical" evidence="7">
    <location>
        <begin position="129"/>
        <end position="154"/>
    </location>
</feature>
<dbReference type="SMART" id="SM00382">
    <property type="entry name" value="AAA"/>
    <property type="match status" value="1"/>
</dbReference>
<feature type="domain" description="ABC transporter" evidence="8">
    <location>
        <begin position="332"/>
        <end position="568"/>
    </location>
</feature>
<dbReference type="GO" id="GO:0016887">
    <property type="term" value="F:ATP hydrolysis activity"/>
    <property type="evidence" value="ECO:0007669"/>
    <property type="project" value="InterPro"/>
</dbReference>
<dbReference type="Proteomes" id="UP000199650">
    <property type="component" value="Unassembled WGS sequence"/>
</dbReference>
<feature type="domain" description="ABC transmembrane type-1" evidence="9">
    <location>
        <begin position="23"/>
        <end position="301"/>
    </location>
</feature>
<dbReference type="GO" id="GO:0030253">
    <property type="term" value="P:protein secretion by the type I secretion system"/>
    <property type="evidence" value="ECO:0007669"/>
    <property type="project" value="InterPro"/>
</dbReference>
<dbReference type="PANTHER" id="PTHR43394:SF1">
    <property type="entry name" value="ATP-BINDING CASSETTE SUB-FAMILY B MEMBER 10, MITOCHONDRIAL"/>
    <property type="match status" value="1"/>
</dbReference>
<dbReference type="Pfam" id="PF00005">
    <property type="entry name" value="ABC_tran"/>
    <property type="match status" value="1"/>
</dbReference>
<reference evidence="10 11" key="1">
    <citation type="submission" date="2016-10" db="EMBL/GenBank/DDBJ databases">
        <authorList>
            <person name="de Groot N.N."/>
        </authorList>
    </citation>
    <scope>NUCLEOTIDE SEQUENCE [LARGE SCALE GENOMIC DNA]</scope>
    <source>
        <strain evidence="10 11">DSM 29439</strain>
    </source>
</reference>
<feature type="transmembrane region" description="Helical" evidence="7">
    <location>
        <begin position="248"/>
        <end position="266"/>
    </location>
</feature>
<evidence type="ECO:0000256" key="2">
    <source>
        <dbReference type="ARBA" id="ARBA00022692"/>
    </source>
</evidence>
<gene>
    <name evidence="10" type="ORF">SAMN05444851_2561</name>
</gene>
<dbReference type="STRING" id="1173584.SAMN05444851_2561"/>
<dbReference type="InterPro" id="IPR003593">
    <property type="entry name" value="AAA+_ATPase"/>
</dbReference>
<evidence type="ECO:0000256" key="1">
    <source>
        <dbReference type="ARBA" id="ARBA00004651"/>
    </source>
</evidence>
<dbReference type="GO" id="GO:0005524">
    <property type="term" value="F:ATP binding"/>
    <property type="evidence" value="ECO:0007669"/>
    <property type="project" value="UniProtKB-KW"/>
</dbReference>
<accession>A0A1I0QHB2</accession>
<dbReference type="InterPro" id="IPR036640">
    <property type="entry name" value="ABC1_TM_sf"/>
</dbReference>